<name>A0A1G8QU60_9BACL</name>
<dbReference type="GO" id="GO:0050135">
    <property type="term" value="F:NADP+ nucleosidase activity"/>
    <property type="evidence" value="ECO:0007669"/>
    <property type="project" value="InterPro"/>
</dbReference>
<dbReference type="STRING" id="1174501.SAMN05216192_111137"/>
<dbReference type="InterPro" id="IPR035897">
    <property type="entry name" value="Toll_tir_struct_dom_sf"/>
</dbReference>
<dbReference type="AlphaFoldDB" id="A0A1G8QU60"/>
<evidence type="ECO:0000313" key="3">
    <source>
        <dbReference type="Proteomes" id="UP000199050"/>
    </source>
</evidence>
<gene>
    <name evidence="2" type="ORF">SAMN05216192_111137</name>
</gene>
<keyword evidence="3" id="KW-1185">Reference proteome</keyword>
<organism evidence="2 3">
    <name type="scientific">Paenibacillus typhae</name>
    <dbReference type="NCBI Taxonomy" id="1174501"/>
    <lineage>
        <taxon>Bacteria</taxon>
        <taxon>Bacillati</taxon>
        <taxon>Bacillota</taxon>
        <taxon>Bacilli</taxon>
        <taxon>Bacillales</taxon>
        <taxon>Paenibacillaceae</taxon>
        <taxon>Paenibacillus</taxon>
    </lineage>
</organism>
<evidence type="ECO:0000259" key="1">
    <source>
        <dbReference type="Pfam" id="PF10137"/>
    </source>
</evidence>
<dbReference type="Gene3D" id="3.40.50.10140">
    <property type="entry name" value="Toll/interleukin-1 receptor homology (TIR) domain"/>
    <property type="match status" value="1"/>
</dbReference>
<dbReference type="OrthoDB" id="5497289at2"/>
<reference evidence="3" key="1">
    <citation type="submission" date="2016-10" db="EMBL/GenBank/DDBJ databases">
        <authorList>
            <person name="Varghese N."/>
            <person name="Submissions S."/>
        </authorList>
    </citation>
    <scope>NUCLEOTIDE SEQUENCE [LARGE SCALE GENOMIC DNA]</scope>
    <source>
        <strain evidence="3">CGMCC 1.11012</strain>
    </source>
</reference>
<accession>A0A1G8QU60</accession>
<dbReference type="Pfam" id="PF10137">
    <property type="entry name" value="CAP12-PCTIR_TIR"/>
    <property type="match status" value="1"/>
</dbReference>
<dbReference type="RefSeq" id="WP_090714533.1">
    <property type="nucleotide sequence ID" value="NZ_CBCSKY010000009.1"/>
</dbReference>
<evidence type="ECO:0000313" key="2">
    <source>
        <dbReference type="EMBL" id="SDJ08236.1"/>
    </source>
</evidence>
<proteinExistence type="predicted"/>
<dbReference type="EMBL" id="FNDX01000011">
    <property type="protein sequence ID" value="SDJ08236.1"/>
    <property type="molecule type" value="Genomic_DNA"/>
</dbReference>
<sequence length="334" mass="38409">MTRPKCFIGSSRESIRYARAIHEQLKREAQVTPWYANAFRANEYTMEALERHLDESDYAVFVFSPDDVALIRGKYYYVTRDNTQFEMGLFWARLRRSRVFCLLPDRIQPRSDLIPGTNVEEYHLLSDLAGLTPLEYEWQHENPVAAVDVSCGKIIDSIHEQGVYSDPHKELAQLKLELRRKESILHFFWQYNSNVAGPDAAEKYQALSEAVRNSFVPPEQCRVIGAALWRASGEEGLKQVGGNVGRGHVYPFTPDEENQEKRPGVMDAFLRREWTFFQRTEVAEVYILCYPLGDKHVLSVHFSGNDGLSAEDLKAAVRYNRDLFRTVNHLVGGD</sequence>
<dbReference type="InterPro" id="IPR019302">
    <property type="entry name" value="CAP12/PCTIR_TIR_dom"/>
</dbReference>
<dbReference type="Proteomes" id="UP000199050">
    <property type="component" value="Unassembled WGS sequence"/>
</dbReference>
<protein>
    <submittedName>
        <fullName evidence="2">Predicted nucleotide-binding protein containing TIR-like domain-containing protein</fullName>
    </submittedName>
</protein>
<feature type="domain" description="CD-NTase-associated protein 12/Pycsar effector protein TIR" evidence="1">
    <location>
        <begin position="5"/>
        <end position="132"/>
    </location>
</feature>